<name>A0AAD3CRE2_9STRA</name>
<reference evidence="2 3" key="1">
    <citation type="journal article" date="2021" name="Sci. Rep.">
        <title>The genome of the diatom Chaetoceros tenuissimus carries an ancient integrated fragment of an extant virus.</title>
        <authorList>
            <person name="Hongo Y."/>
            <person name="Kimura K."/>
            <person name="Takaki Y."/>
            <person name="Yoshida Y."/>
            <person name="Baba S."/>
            <person name="Kobayashi G."/>
            <person name="Nagasaki K."/>
            <person name="Hano T."/>
            <person name="Tomaru Y."/>
        </authorList>
    </citation>
    <scope>NUCLEOTIDE SEQUENCE [LARGE SCALE GENOMIC DNA]</scope>
    <source>
        <strain evidence="2 3">NIES-3715</strain>
    </source>
</reference>
<proteinExistence type="predicted"/>
<organism evidence="2 3">
    <name type="scientific">Chaetoceros tenuissimus</name>
    <dbReference type="NCBI Taxonomy" id="426638"/>
    <lineage>
        <taxon>Eukaryota</taxon>
        <taxon>Sar</taxon>
        <taxon>Stramenopiles</taxon>
        <taxon>Ochrophyta</taxon>
        <taxon>Bacillariophyta</taxon>
        <taxon>Coscinodiscophyceae</taxon>
        <taxon>Chaetocerotophycidae</taxon>
        <taxon>Chaetocerotales</taxon>
        <taxon>Chaetocerotaceae</taxon>
        <taxon>Chaetoceros</taxon>
    </lineage>
</organism>
<feature type="transmembrane region" description="Helical" evidence="1">
    <location>
        <begin position="12"/>
        <end position="30"/>
    </location>
</feature>
<keyword evidence="1" id="KW-0812">Transmembrane</keyword>
<keyword evidence="3" id="KW-1185">Reference proteome</keyword>
<protein>
    <submittedName>
        <fullName evidence="2">Uncharacterized protein</fullName>
    </submittedName>
</protein>
<dbReference type="EMBL" id="BLLK01000040">
    <property type="protein sequence ID" value="GFH50692.1"/>
    <property type="molecule type" value="Genomic_DNA"/>
</dbReference>
<accession>A0AAD3CRE2</accession>
<keyword evidence="1" id="KW-0472">Membrane</keyword>
<gene>
    <name evidence="2" type="ORF">CTEN210_07168</name>
</gene>
<keyword evidence="1" id="KW-1133">Transmembrane helix</keyword>
<evidence type="ECO:0000313" key="3">
    <source>
        <dbReference type="Proteomes" id="UP001054902"/>
    </source>
</evidence>
<comment type="caution">
    <text evidence="2">The sequence shown here is derived from an EMBL/GenBank/DDBJ whole genome shotgun (WGS) entry which is preliminary data.</text>
</comment>
<sequence length="168" mass="19464">MLIQKRSKIPGRFLNSLWLVLFGWYLQYIGTTGHGANIVKHFQPQRQGYNLHLTFVNHFSNATYLQNKATQAVQSIKVELPANGGAQYELNDYQKIQRFNTDTAIKYHVDTKDTWDNIQGAKDFDTYYNLFSSKLQQFRTLRGDGTYNDNRCIKQVNTRGRDRSQCGG</sequence>
<dbReference type="AlphaFoldDB" id="A0AAD3CRE2"/>
<evidence type="ECO:0000313" key="2">
    <source>
        <dbReference type="EMBL" id="GFH50692.1"/>
    </source>
</evidence>
<dbReference type="Proteomes" id="UP001054902">
    <property type="component" value="Unassembled WGS sequence"/>
</dbReference>
<evidence type="ECO:0000256" key="1">
    <source>
        <dbReference type="SAM" id="Phobius"/>
    </source>
</evidence>